<gene>
    <name evidence="2" type="ORF">METZ01_LOCUS497105</name>
</gene>
<sequence length="141" mass="14660">MQNLILKFSLLLFALAIHNGRNGNLIAQAVGTSSSYGKESIESLESRLSRLGARARALGVSSQAGLQIPAPEPFAETPSILSPTGDGSGSSRIVAAEPKGKALGDYYVFPFFGLSLPSSVGYEDLAGGNSEFGTETGYLFG</sequence>
<protein>
    <submittedName>
        <fullName evidence="2">Uncharacterized protein</fullName>
    </submittedName>
</protein>
<evidence type="ECO:0000313" key="2">
    <source>
        <dbReference type="EMBL" id="SVE44251.1"/>
    </source>
</evidence>
<dbReference type="AlphaFoldDB" id="A0A383DIJ9"/>
<evidence type="ECO:0000256" key="1">
    <source>
        <dbReference type="SAM" id="MobiDB-lite"/>
    </source>
</evidence>
<reference evidence="2" key="1">
    <citation type="submission" date="2018-05" db="EMBL/GenBank/DDBJ databases">
        <authorList>
            <person name="Lanie J.A."/>
            <person name="Ng W.-L."/>
            <person name="Kazmierczak K.M."/>
            <person name="Andrzejewski T.M."/>
            <person name="Davidsen T.M."/>
            <person name="Wayne K.J."/>
            <person name="Tettelin H."/>
            <person name="Glass J.I."/>
            <person name="Rusch D."/>
            <person name="Podicherti R."/>
            <person name="Tsui H.-C.T."/>
            <person name="Winkler M.E."/>
        </authorList>
    </citation>
    <scope>NUCLEOTIDE SEQUENCE</scope>
</reference>
<accession>A0A383DIJ9</accession>
<proteinExistence type="predicted"/>
<feature type="non-terminal residue" evidence="2">
    <location>
        <position position="141"/>
    </location>
</feature>
<name>A0A383DIJ9_9ZZZZ</name>
<feature type="region of interest" description="Disordered" evidence="1">
    <location>
        <begin position="69"/>
        <end position="93"/>
    </location>
</feature>
<organism evidence="2">
    <name type="scientific">marine metagenome</name>
    <dbReference type="NCBI Taxonomy" id="408172"/>
    <lineage>
        <taxon>unclassified sequences</taxon>
        <taxon>metagenomes</taxon>
        <taxon>ecological metagenomes</taxon>
    </lineage>
</organism>
<dbReference type="EMBL" id="UINC01217593">
    <property type="protein sequence ID" value="SVE44251.1"/>
    <property type="molecule type" value="Genomic_DNA"/>
</dbReference>